<accession>A0ABP0Q5D0</accession>
<name>A0ABP0Q5D0_9DINO</name>
<proteinExistence type="predicted"/>
<dbReference type="Proteomes" id="UP001642484">
    <property type="component" value="Unassembled WGS sequence"/>
</dbReference>
<gene>
    <name evidence="1" type="ORF">CCMP2556_LOCUS40162</name>
</gene>
<organism evidence="1 2">
    <name type="scientific">Durusdinium trenchii</name>
    <dbReference type="NCBI Taxonomy" id="1381693"/>
    <lineage>
        <taxon>Eukaryota</taxon>
        <taxon>Sar</taxon>
        <taxon>Alveolata</taxon>
        <taxon>Dinophyceae</taxon>
        <taxon>Suessiales</taxon>
        <taxon>Symbiodiniaceae</taxon>
        <taxon>Durusdinium</taxon>
    </lineage>
</organism>
<reference evidence="1 2" key="1">
    <citation type="submission" date="2024-02" db="EMBL/GenBank/DDBJ databases">
        <authorList>
            <person name="Chen Y."/>
            <person name="Shah S."/>
            <person name="Dougan E. K."/>
            <person name="Thang M."/>
            <person name="Chan C."/>
        </authorList>
    </citation>
    <scope>NUCLEOTIDE SEQUENCE [LARGE SCALE GENOMIC DNA]</scope>
</reference>
<comment type="caution">
    <text evidence="1">The sequence shown here is derived from an EMBL/GenBank/DDBJ whole genome shotgun (WGS) entry which is preliminary data.</text>
</comment>
<protein>
    <submittedName>
        <fullName evidence="1">Uncharacterized protein</fullName>
    </submittedName>
</protein>
<keyword evidence="2" id="KW-1185">Reference proteome</keyword>
<dbReference type="EMBL" id="CAXAMN010023917">
    <property type="protein sequence ID" value="CAK9082194.1"/>
    <property type="molecule type" value="Genomic_DNA"/>
</dbReference>
<evidence type="ECO:0000313" key="2">
    <source>
        <dbReference type="Proteomes" id="UP001642484"/>
    </source>
</evidence>
<sequence>MLRTRPRAISTGWSVKTATRAHSSLENCPEGCGLTVLSLSMSMIERPVRSCTGLPVLNHGRLRMMLISLVFLTFVLEARIRQVLHWFHATAVCRRACDLHGASSPCLDWMWSGDPRWKC</sequence>
<evidence type="ECO:0000313" key="1">
    <source>
        <dbReference type="EMBL" id="CAK9082194.1"/>
    </source>
</evidence>